<comment type="caution">
    <text evidence="4">The sequence shown here is derived from an EMBL/GenBank/DDBJ whole genome shotgun (WGS) entry which is preliminary data.</text>
</comment>
<keyword evidence="2" id="KW-0808">Transferase</keyword>
<evidence type="ECO:0000313" key="5">
    <source>
        <dbReference type="Proteomes" id="UP001374584"/>
    </source>
</evidence>
<evidence type="ECO:0000313" key="4">
    <source>
        <dbReference type="EMBL" id="KAK7379390.1"/>
    </source>
</evidence>
<dbReference type="GO" id="GO:0016746">
    <property type="term" value="F:acyltransferase activity"/>
    <property type="evidence" value="ECO:0007669"/>
    <property type="project" value="UniProtKB-KW"/>
</dbReference>
<evidence type="ECO:0000256" key="1">
    <source>
        <dbReference type="ARBA" id="ARBA00009861"/>
    </source>
</evidence>
<dbReference type="Proteomes" id="UP001374584">
    <property type="component" value="Unassembled WGS sequence"/>
</dbReference>
<reference evidence="4 5" key="1">
    <citation type="submission" date="2024-01" db="EMBL/GenBank/DDBJ databases">
        <title>The genomes of 5 underutilized Papilionoideae crops provide insights into root nodulation and disease resistanc.</title>
        <authorList>
            <person name="Jiang F."/>
        </authorList>
    </citation>
    <scope>NUCLEOTIDE SEQUENCE [LARGE SCALE GENOMIC DNA]</scope>
    <source>
        <strain evidence="4">JINMINGXINNONG_FW02</strain>
        <tissue evidence="4">Leaves</tissue>
    </source>
</reference>
<dbReference type="InterPro" id="IPR050898">
    <property type="entry name" value="Plant_acyltransferase"/>
</dbReference>
<dbReference type="AlphaFoldDB" id="A0AAN9NVL8"/>
<proteinExistence type="inferred from homology"/>
<evidence type="ECO:0000256" key="2">
    <source>
        <dbReference type="ARBA" id="ARBA00022679"/>
    </source>
</evidence>
<comment type="similarity">
    <text evidence="1">Belongs to the plant acyltransferase family.</text>
</comment>
<dbReference type="InterPro" id="IPR023213">
    <property type="entry name" value="CAT-like_dom_sf"/>
</dbReference>
<keyword evidence="3" id="KW-0012">Acyltransferase</keyword>
<evidence type="ECO:0008006" key="6">
    <source>
        <dbReference type="Google" id="ProtNLM"/>
    </source>
</evidence>
<dbReference type="PANTHER" id="PTHR31147">
    <property type="entry name" value="ACYL TRANSFERASE 4"/>
    <property type="match status" value="1"/>
</dbReference>
<dbReference type="Pfam" id="PF02458">
    <property type="entry name" value="Transferase"/>
    <property type="match status" value="1"/>
</dbReference>
<name>A0AAN9NVL8_PHACN</name>
<sequence>MKQEARWMRLRRKHKEKNKRKDLWRNLGIDLDEMVETEMTGHHLTQQTESKASTALPKMVRVKEAHVVTPSDPTPNTVLALSALDSQLFLRFTIEYLLVYRPGPGLDRPSTAARLKTALAKALVPYYPFAGRVRPHAEGLGLEVVCRAQGAVFIEASSERYSVTDFQKAPKTVTQWRKLLSLYVTDVLKGSPILVVQLTWLADGAAAVGVGINHCICDGIGSAEFLNYFSDLASEKCQSLGPSVTADPKPVWDRHLLNPDNRSEANPAMHAEFGGVPDLCGFMNRVTSRLKPTCIVLDERRIEALKRACGGASCTSFEAVAAHVWRSWARALGFPKNQTLKLLFSVNVRKRVKPGLPEGYYGNAFVLGCAQSSAWELGERGVAYVRGVVKRAKERVDSEHVRRVVELVSKSRASPDSVGVLILSQWSRLGLERVELGMGKPLHVGPICCDRYCLFLPVTGERHSVKVMVAVPTAAVDNFHRFLRESNS</sequence>
<organism evidence="4 5">
    <name type="scientific">Phaseolus coccineus</name>
    <name type="common">Scarlet runner bean</name>
    <name type="synonym">Phaseolus multiflorus</name>
    <dbReference type="NCBI Taxonomy" id="3886"/>
    <lineage>
        <taxon>Eukaryota</taxon>
        <taxon>Viridiplantae</taxon>
        <taxon>Streptophyta</taxon>
        <taxon>Embryophyta</taxon>
        <taxon>Tracheophyta</taxon>
        <taxon>Spermatophyta</taxon>
        <taxon>Magnoliopsida</taxon>
        <taxon>eudicotyledons</taxon>
        <taxon>Gunneridae</taxon>
        <taxon>Pentapetalae</taxon>
        <taxon>rosids</taxon>
        <taxon>fabids</taxon>
        <taxon>Fabales</taxon>
        <taxon>Fabaceae</taxon>
        <taxon>Papilionoideae</taxon>
        <taxon>50 kb inversion clade</taxon>
        <taxon>NPAAA clade</taxon>
        <taxon>indigoferoid/millettioid clade</taxon>
        <taxon>Phaseoleae</taxon>
        <taxon>Phaseolus</taxon>
    </lineage>
</organism>
<dbReference type="PANTHER" id="PTHR31147:SF1">
    <property type="entry name" value="ACYL TRANSFERASE 4"/>
    <property type="match status" value="1"/>
</dbReference>
<dbReference type="EMBL" id="JAYMYR010000002">
    <property type="protein sequence ID" value="KAK7379390.1"/>
    <property type="molecule type" value="Genomic_DNA"/>
</dbReference>
<gene>
    <name evidence="4" type="ORF">VNO80_04849</name>
</gene>
<dbReference type="Gene3D" id="3.30.559.10">
    <property type="entry name" value="Chloramphenicol acetyltransferase-like domain"/>
    <property type="match status" value="2"/>
</dbReference>
<evidence type="ECO:0000256" key="3">
    <source>
        <dbReference type="ARBA" id="ARBA00023315"/>
    </source>
</evidence>
<protein>
    <recommendedName>
        <fullName evidence="6">Taxadien-5-alpha-ol O-acetyltransferase</fullName>
    </recommendedName>
</protein>
<keyword evidence="5" id="KW-1185">Reference proteome</keyword>
<accession>A0AAN9NVL8</accession>